<keyword evidence="6 9" id="KW-1133">Transmembrane helix</keyword>
<evidence type="ECO:0000256" key="9">
    <source>
        <dbReference type="RuleBase" id="RU369079"/>
    </source>
</evidence>
<organism evidence="11 12">
    <name type="scientific">Aquibium carbonis</name>
    <dbReference type="NCBI Taxonomy" id="2495581"/>
    <lineage>
        <taxon>Bacteria</taxon>
        <taxon>Pseudomonadati</taxon>
        <taxon>Pseudomonadota</taxon>
        <taxon>Alphaproteobacteria</taxon>
        <taxon>Hyphomicrobiales</taxon>
        <taxon>Phyllobacteriaceae</taxon>
        <taxon>Aquibium</taxon>
    </lineage>
</organism>
<feature type="transmembrane region" description="Helical" evidence="9">
    <location>
        <begin position="164"/>
        <end position="186"/>
    </location>
</feature>
<dbReference type="EMBL" id="RWKW01000012">
    <property type="protein sequence ID" value="RST87701.1"/>
    <property type="molecule type" value="Genomic_DNA"/>
</dbReference>
<evidence type="ECO:0000256" key="3">
    <source>
        <dbReference type="ARBA" id="ARBA00022475"/>
    </source>
</evidence>
<evidence type="ECO:0000313" key="12">
    <source>
        <dbReference type="Proteomes" id="UP000278398"/>
    </source>
</evidence>
<evidence type="ECO:0000256" key="4">
    <source>
        <dbReference type="ARBA" id="ARBA00022519"/>
    </source>
</evidence>
<evidence type="ECO:0000256" key="2">
    <source>
        <dbReference type="ARBA" id="ARBA00022448"/>
    </source>
</evidence>
<dbReference type="Proteomes" id="UP000278398">
    <property type="component" value="Unassembled WGS sequence"/>
</dbReference>
<comment type="subunit">
    <text evidence="9">The complex comprises the extracytoplasmic solute receptor protein and the two transmembrane proteins.</text>
</comment>
<feature type="transmembrane region" description="Helical" evidence="9">
    <location>
        <begin position="77"/>
        <end position="102"/>
    </location>
</feature>
<keyword evidence="2 9" id="KW-0813">Transport</keyword>
<dbReference type="AlphaFoldDB" id="A0A429Z1W7"/>
<accession>A0A429Z1W7</accession>
<keyword evidence="12" id="KW-1185">Reference proteome</keyword>
<keyword evidence="4 9" id="KW-0997">Cell inner membrane</keyword>
<feature type="domain" description="Tripartite ATP-independent periplasmic transporters DctQ component" evidence="10">
    <location>
        <begin position="59"/>
        <end position="192"/>
    </location>
</feature>
<dbReference type="InterPro" id="IPR055348">
    <property type="entry name" value="DctQ"/>
</dbReference>
<comment type="similarity">
    <text evidence="8 9">Belongs to the TRAP transporter small permease family.</text>
</comment>
<comment type="subcellular location">
    <subcellularLocation>
        <location evidence="1 9">Cell inner membrane</location>
        <topology evidence="1 9">Multi-pass membrane protein</topology>
    </subcellularLocation>
</comment>
<proteinExistence type="inferred from homology"/>
<dbReference type="GO" id="GO:0015740">
    <property type="term" value="P:C4-dicarboxylate transport"/>
    <property type="evidence" value="ECO:0007669"/>
    <property type="project" value="TreeGrafter"/>
</dbReference>
<keyword evidence="7 9" id="KW-0472">Membrane</keyword>
<comment type="function">
    <text evidence="9">Part of the tripartite ATP-independent periplasmic (TRAP) transport system.</text>
</comment>
<dbReference type="InterPro" id="IPR007387">
    <property type="entry name" value="TRAP_DctQ"/>
</dbReference>
<feature type="transmembrane region" description="Helical" evidence="9">
    <location>
        <begin position="47"/>
        <end position="65"/>
    </location>
</feature>
<protein>
    <recommendedName>
        <fullName evidence="9">TRAP transporter small permease protein</fullName>
    </recommendedName>
</protein>
<dbReference type="Pfam" id="PF04290">
    <property type="entry name" value="DctQ"/>
    <property type="match status" value="1"/>
</dbReference>
<dbReference type="GO" id="GO:0005886">
    <property type="term" value="C:plasma membrane"/>
    <property type="evidence" value="ECO:0007669"/>
    <property type="project" value="UniProtKB-SubCell"/>
</dbReference>
<dbReference type="GO" id="GO:0022857">
    <property type="term" value="F:transmembrane transporter activity"/>
    <property type="evidence" value="ECO:0007669"/>
    <property type="project" value="UniProtKB-UniRule"/>
</dbReference>
<feature type="transmembrane region" description="Helical" evidence="9">
    <location>
        <begin position="123"/>
        <end position="144"/>
    </location>
</feature>
<evidence type="ECO:0000256" key="8">
    <source>
        <dbReference type="ARBA" id="ARBA00038436"/>
    </source>
</evidence>
<dbReference type="OrthoDB" id="4250245at2"/>
<name>A0A429Z1W7_9HYPH</name>
<dbReference type="PANTHER" id="PTHR35011">
    <property type="entry name" value="2,3-DIKETO-L-GULONATE TRAP TRANSPORTER SMALL PERMEASE PROTEIN YIAM"/>
    <property type="match status" value="1"/>
</dbReference>
<sequence>MEPGRDRRGIPIGNLLQARRNVLRSLRSNMSTSHHLAERLVRGVDRILLVIGAVGLLAMMLHVGIDILSSRIFNAPIAITSAIVTNYYMIAVAFLPIMIAEYRGAHIGVSLITDVLPVGVRRWIEVLVAVATAVVYLLLTLQSWREASDKYAAGAFVVEQTTRIIIWPAYFIVPVALGAMTFFLALKIVLRATGQQPPTVPEPEVLSITPGAKNV</sequence>
<comment type="caution">
    <text evidence="11">The sequence shown here is derived from an EMBL/GenBank/DDBJ whole genome shotgun (WGS) entry which is preliminary data.</text>
</comment>
<evidence type="ECO:0000256" key="6">
    <source>
        <dbReference type="ARBA" id="ARBA00022989"/>
    </source>
</evidence>
<evidence type="ECO:0000313" key="11">
    <source>
        <dbReference type="EMBL" id="RST87701.1"/>
    </source>
</evidence>
<evidence type="ECO:0000256" key="7">
    <source>
        <dbReference type="ARBA" id="ARBA00023136"/>
    </source>
</evidence>
<evidence type="ECO:0000256" key="1">
    <source>
        <dbReference type="ARBA" id="ARBA00004429"/>
    </source>
</evidence>
<keyword evidence="5 9" id="KW-0812">Transmembrane</keyword>
<gene>
    <name evidence="11" type="ORF">EJC49_04120</name>
</gene>
<evidence type="ECO:0000256" key="5">
    <source>
        <dbReference type="ARBA" id="ARBA00022692"/>
    </source>
</evidence>
<dbReference type="PANTHER" id="PTHR35011:SF10">
    <property type="entry name" value="TRAP TRANSPORTER SMALL PERMEASE PROTEIN"/>
    <property type="match status" value="1"/>
</dbReference>
<reference evidence="11 12" key="1">
    <citation type="submission" date="2018-12" db="EMBL/GenBank/DDBJ databases">
        <title>Mesorhizobium carbonis sp. nov., isolated from coal mine water.</title>
        <authorList>
            <person name="Xin W."/>
            <person name="Xu Z."/>
            <person name="Xiang F."/>
            <person name="Zhang J."/>
            <person name="Xi L."/>
            <person name="Liu J."/>
        </authorList>
    </citation>
    <scope>NUCLEOTIDE SEQUENCE [LARGE SCALE GENOMIC DNA]</scope>
    <source>
        <strain evidence="11 12">B2.3</strain>
    </source>
</reference>
<evidence type="ECO:0000259" key="10">
    <source>
        <dbReference type="Pfam" id="PF04290"/>
    </source>
</evidence>
<keyword evidence="3" id="KW-1003">Cell membrane</keyword>